<comment type="subcellular location">
    <subcellularLocation>
        <location evidence="2">Late endosome membrane</location>
        <topology evidence="2">Peripheral membrane protein</topology>
        <orientation evidence="2">Cytoplasmic side</orientation>
    </subcellularLocation>
    <subcellularLocation>
        <location evidence="1">Lysosome</location>
    </subcellularLocation>
</comment>
<evidence type="ECO:0000256" key="10">
    <source>
        <dbReference type="PROSITE-ProRule" id="PRU01006"/>
    </source>
</evidence>
<evidence type="ECO:0000256" key="2">
    <source>
        <dbReference type="ARBA" id="ARBA00004492"/>
    </source>
</evidence>
<keyword evidence="6" id="KW-0863">Zinc-finger</keyword>
<comment type="caution">
    <text evidence="14">The sequence shown here is derived from an EMBL/GenBank/DDBJ whole genome shotgun (WGS) entry which is preliminary data.</text>
</comment>
<dbReference type="InterPro" id="IPR036322">
    <property type="entry name" value="WD40_repeat_dom_sf"/>
</dbReference>
<evidence type="ECO:0000256" key="5">
    <source>
        <dbReference type="ARBA" id="ARBA00022723"/>
    </source>
</evidence>
<dbReference type="GO" id="GO:0030674">
    <property type="term" value="F:protein-macromolecule adaptor activity"/>
    <property type="evidence" value="ECO:0007669"/>
    <property type="project" value="TreeGrafter"/>
</dbReference>
<proteinExistence type="inferred from homology"/>
<evidence type="ECO:0000313" key="14">
    <source>
        <dbReference type="EMBL" id="KAG8181526.1"/>
    </source>
</evidence>
<evidence type="ECO:0000256" key="11">
    <source>
        <dbReference type="SAM" id="Coils"/>
    </source>
</evidence>
<dbReference type="GO" id="GO:0005764">
    <property type="term" value="C:lysosome"/>
    <property type="evidence" value="ECO:0007669"/>
    <property type="project" value="UniProtKB-SubCell"/>
</dbReference>
<keyword evidence="9" id="KW-0458">Lysosome</keyword>
<evidence type="ECO:0000256" key="1">
    <source>
        <dbReference type="ARBA" id="ARBA00004371"/>
    </source>
</evidence>
<evidence type="ECO:0000256" key="7">
    <source>
        <dbReference type="ARBA" id="ARBA00022833"/>
    </source>
</evidence>
<evidence type="ECO:0000256" key="4">
    <source>
        <dbReference type="ARBA" id="ARBA00017338"/>
    </source>
</evidence>
<dbReference type="PROSITE" id="PS50236">
    <property type="entry name" value="CHCR"/>
    <property type="match status" value="1"/>
</dbReference>
<name>A0AAV6UD10_9ARAC</name>
<dbReference type="PANTHER" id="PTHR23323">
    <property type="entry name" value="VACUOLAR PROTEIN SORTING-ASSOCIATED PROTEIN"/>
    <property type="match status" value="1"/>
</dbReference>
<protein>
    <recommendedName>
        <fullName evidence="4">Vacuolar protein sorting-associated protein 18 homolog</fullName>
    </recommendedName>
</protein>
<keyword evidence="5" id="KW-0479">Metal-binding</keyword>
<dbReference type="Pfam" id="PF26148">
    <property type="entry name" value="VPS18_RING_C"/>
    <property type="match status" value="2"/>
</dbReference>
<keyword evidence="15" id="KW-1185">Reference proteome</keyword>
<evidence type="ECO:0000259" key="12">
    <source>
        <dbReference type="Pfam" id="PF05131"/>
    </source>
</evidence>
<feature type="domain" description="Pep3/Vps18 RING C-terminal" evidence="13">
    <location>
        <begin position="899"/>
        <end position="1000"/>
    </location>
</feature>
<evidence type="ECO:0000256" key="6">
    <source>
        <dbReference type="ARBA" id="ARBA00022771"/>
    </source>
</evidence>
<keyword evidence="7" id="KW-0862">Zinc</keyword>
<keyword evidence="8" id="KW-0472">Membrane</keyword>
<dbReference type="SUPFAM" id="SSF50978">
    <property type="entry name" value="WD40 repeat-like"/>
    <property type="match status" value="1"/>
</dbReference>
<dbReference type="GO" id="GO:0031902">
    <property type="term" value="C:late endosome membrane"/>
    <property type="evidence" value="ECO:0007669"/>
    <property type="project" value="UniProtKB-SubCell"/>
</dbReference>
<dbReference type="InterPro" id="IPR058919">
    <property type="entry name" value="Pep3/Vps18_RING_C"/>
</dbReference>
<organism evidence="14 15">
    <name type="scientific">Oedothorax gibbosus</name>
    <dbReference type="NCBI Taxonomy" id="931172"/>
    <lineage>
        <taxon>Eukaryota</taxon>
        <taxon>Metazoa</taxon>
        <taxon>Ecdysozoa</taxon>
        <taxon>Arthropoda</taxon>
        <taxon>Chelicerata</taxon>
        <taxon>Arachnida</taxon>
        <taxon>Araneae</taxon>
        <taxon>Araneomorphae</taxon>
        <taxon>Entelegynae</taxon>
        <taxon>Araneoidea</taxon>
        <taxon>Linyphiidae</taxon>
        <taxon>Erigoninae</taxon>
        <taxon>Oedothorax</taxon>
    </lineage>
</organism>
<feature type="domain" description="Pep3/Vps18 RING C-terminal" evidence="13">
    <location>
        <begin position="866"/>
        <end position="896"/>
    </location>
</feature>
<dbReference type="Pfam" id="PF05131">
    <property type="entry name" value="Pep3_Vps18"/>
    <property type="match status" value="1"/>
</dbReference>
<reference evidence="14 15" key="1">
    <citation type="journal article" date="2022" name="Nat. Ecol. Evol.">
        <title>A masculinizing supergene underlies an exaggerated male reproductive morph in a spider.</title>
        <authorList>
            <person name="Hendrickx F."/>
            <person name="De Corte Z."/>
            <person name="Sonet G."/>
            <person name="Van Belleghem S.M."/>
            <person name="Kostlbacher S."/>
            <person name="Vangestel C."/>
        </authorList>
    </citation>
    <scope>NUCLEOTIDE SEQUENCE [LARGE SCALE GENOMIC DNA]</scope>
    <source>
        <strain evidence="14">W744_W776</strain>
    </source>
</reference>
<dbReference type="GO" id="GO:0006886">
    <property type="term" value="P:intracellular protein transport"/>
    <property type="evidence" value="ECO:0007669"/>
    <property type="project" value="UniProtKB-UniRule"/>
</dbReference>
<dbReference type="Proteomes" id="UP000827092">
    <property type="component" value="Unassembled WGS sequence"/>
</dbReference>
<dbReference type="EMBL" id="JAFNEN010000509">
    <property type="protein sequence ID" value="KAG8181526.1"/>
    <property type="molecule type" value="Genomic_DNA"/>
</dbReference>
<dbReference type="CDD" id="cd16462">
    <property type="entry name" value="RING-H2_Pep3p-like"/>
    <property type="match status" value="2"/>
</dbReference>
<feature type="coiled-coil region" evidence="11">
    <location>
        <begin position="826"/>
        <end position="853"/>
    </location>
</feature>
<evidence type="ECO:0000256" key="9">
    <source>
        <dbReference type="ARBA" id="ARBA00023228"/>
    </source>
</evidence>
<dbReference type="PANTHER" id="PTHR23323:SF26">
    <property type="entry name" value="VACUOLAR PROTEIN SORTING-ASSOCIATED PROTEIN 18 HOMOLOG"/>
    <property type="match status" value="1"/>
</dbReference>
<keyword evidence="11" id="KW-0175">Coiled coil</keyword>
<feature type="domain" description="Pep3/Vps18 beta-propeller" evidence="12">
    <location>
        <begin position="43"/>
        <end position="407"/>
    </location>
</feature>
<dbReference type="GO" id="GO:0007032">
    <property type="term" value="P:endosome organization"/>
    <property type="evidence" value="ECO:0007669"/>
    <property type="project" value="TreeGrafter"/>
</dbReference>
<dbReference type="GO" id="GO:0006904">
    <property type="term" value="P:vesicle docking involved in exocytosis"/>
    <property type="evidence" value="ECO:0007669"/>
    <property type="project" value="TreeGrafter"/>
</dbReference>
<dbReference type="GO" id="GO:0030897">
    <property type="term" value="C:HOPS complex"/>
    <property type="evidence" value="ECO:0007669"/>
    <property type="project" value="TreeGrafter"/>
</dbReference>
<evidence type="ECO:0000256" key="8">
    <source>
        <dbReference type="ARBA" id="ARBA00023136"/>
    </source>
</evidence>
<evidence type="ECO:0000256" key="3">
    <source>
        <dbReference type="ARBA" id="ARBA00010454"/>
    </source>
</evidence>
<dbReference type="InterPro" id="IPR000547">
    <property type="entry name" value="Clathrin_H-chain/VPS_repeat"/>
</dbReference>
<evidence type="ECO:0000259" key="13">
    <source>
        <dbReference type="Pfam" id="PF26148"/>
    </source>
</evidence>
<comment type="similarity">
    <text evidence="3">Belongs to the VPS18 family.</text>
</comment>
<sequence length="1020" mass="117324">MASLFDQYEQAASFSSGYGSGKPVMPEVTTAGIINAKLEDDVPMFSKKRINFSPSHSITHMKVCSNKLVLGMRNKIRRMDLENPDNYDDIDLMKITGEKTKIYDLFLDRMGHHLLVSLVNPENDYPMENLYLFHSSKKVQHCSKMKGNIISAVAWNPQQTSDNMTGVMLVGTTKGFIYETEISSGDERPFFQSSPEQYFKQVFDVTNSTITSDTTDSKTVTGIVFHKVSQDNYFVLATTPSRLFQFLGNSIAGDPPILLNVFNQSKDLPESYIELPGKLQYSQLQLFYPNPKAIPVSFAWMTEPGVMFAHLKCNADSPQNLIGTNRKLLSYPEEKDHEKVPLSIILTEFHVLVLFHDRLKVICVLNEQLVFEDFFSETYGPLKGLIKDPEKGTIWVYSDMAIYKYKVYSEDRYVWEIYLDAKEYALANKYCKKDAVKIDKVLSKQADDLFKRSNFEESAVIYAQTYSSFEEIALKFLEVRKEKALRKFLLKKLESLKHQDKTQITMIVMWLLEIYLNELGVLRTAGRQSSQEFSNLQREFINLFRDPRIKECASNNRSAVYSLMSSHGDEFNLINFTNLMKDFEKVIQYNLQHKNYIAALKVLTEHSRPELFYQFSPALMQTNPKETVDAWISQDRKLNPALLIPALVHYDNKQDPRQSNEAIRYLEYCVDKMGVQDQAIHNYLLTLYARLNEKEKLMAYLQTQDEMNVPYDQKYALRVCSEVEGLEHACVHIYTTMGLYEEAVDLALKVDIDLGKQNACRPEDNDDLRKKLWLKIAKHVVKEKNDIKRAMEFLGECDLIKIEDILPFFPDFVTIDHFKDAICSSLQEYNQHIEGLKEEMEIATQSTEEIRAEIQTFRNKYFLVTAQEKCASCGYPIMGRSFYLFPCKHVFHSVCMIAEEKCASCGYPIMGRSFYLFPCKHVFHSVCMIAEVLPHLTPAKSTRVSEIQRQLANFVGQEDTASISSASLMNAAVSTKDRLNAELDDLVASECLYCGDIMIRSIDVPFLNMAEYTSILQSWE</sequence>
<accession>A0AAV6UD10</accession>
<gene>
    <name evidence="14" type="ORF">JTE90_014254</name>
</gene>
<evidence type="ECO:0000313" key="15">
    <source>
        <dbReference type="Proteomes" id="UP000827092"/>
    </source>
</evidence>
<dbReference type="GO" id="GO:0007040">
    <property type="term" value="P:lysosome organization"/>
    <property type="evidence" value="ECO:0007669"/>
    <property type="project" value="TreeGrafter"/>
</dbReference>
<dbReference type="GO" id="GO:0008333">
    <property type="term" value="P:endosome to lysosome transport"/>
    <property type="evidence" value="ECO:0007669"/>
    <property type="project" value="TreeGrafter"/>
</dbReference>
<feature type="repeat" description="CHCR" evidence="10">
    <location>
        <begin position="635"/>
        <end position="789"/>
    </location>
</feature>
<dbReference type="AlphaFoldDB" id="A0AAV6UD10"/>
<dbReference type="GO" id="GO:0008270">
    <property type="term" value="F:zinc ion binding"/>
    <property type="evidence" value="ECO:0007669"/>
    <property type="project" value="UniProtKB-KW"/>
</dbReference>
<dbReference type="GO" id="GO:0048284">
    <property type="term" value="P:organelle fusion"/>
    <property type="evidence" value="ECO:0007669"/>
    <property type="project" value="TreeGrafter"/>
</dbReference>
<dbReference type="InterPro" id="IPR007810">
    <property type="entry name" value="Pep3/Vps18_beta-prop"/>
</dbReference>